<comment type="catalytic activity">
    <reaction evidence="1">
        <text>ATP + protein L-histidine = ADP + protein N-phospho-L-histidine.</text>
        <dbReference type="EC" id="2.7.13.3"/>
    </reaction>
</comment>
<dbReference type="InterPro" id="IPR003594">
    <property type="entry name" value="HATPase_dom"/>
</dbReference>
<dbReference type="Pfam" id="PF00072">
    <property type="entry name" value="Response_reg"/>
    <property type="match status" value="1"/>
</dbReference>
<dbReference type="InterPro" id="IPR011123">
    <property type="entry name" value="Y_Y_Y"/>
</dbReference>
<dbReference type="Gene3D" id="1.10.287.130">
    <property type="match status" value="1"/>
</dbReference>
<accession>A0A7J4YP01</accession>
<dbReference type="CDD" id="cd00082">
    <property type="entry name" value="HisKA"/>
    <property type="match status" value="1"/>
</dbReference>
<protein>
    <recommendedName>
        <fullName evidence="2">histidine kinase</fullName>
        <ecNumber evidence="2">2.7.13.3</ecNumber>
    </recommendedName>
</protein>
<keyword evidence="5" id="KW-0547">Nucleotide-binding</keyword>
<dbReference type="Gene3D" id="3.40.50.2300">
    <property type="match status" value="1"/>
</dbReference>
<keyword evidence="9" id="KW-0805">Transcription regulation</keyword>
<dbReference type="SUPFAM" id="SSF63829">
    <property type="entry name" value="Calcium-dependent phosphotriesterase"/>
    <property type="match status" value="2"/>
</dbReference>
<dbReference type="Gene3D" id="2.130.10.10">
    <property type="entry name" value="YVTN repeat-like/Quinoprotein amine dehydrogenase"/>
    <property type="match status" value="2"/>
</dbReference>
<comment type="caution">
    <text evidence="17">The sequence shown here is derived from an EMBL/GenBank/DDBJ whole genome shotgun (WGS) entry which is preliminary data.</text>
</comment>
<organism evidence="17 19">
    <name type="scientific">Bacteroides finegoldii</name>
    <dbReference type="NCBI Taxonomy" id="338188"/>
    <lineage>
        <taxon>Bacteria</taxon>
        <taxon>Pseudomonadati</taxon>
        <taxon>Bacteroidota</taxon>
        <taxon>Bacteroidia</taxon>
        <taxon>Bacteroidales</taxon>
        <taxon>Bacteroidaceae</taxon>
        <taxon>Bacteroides</taxon>
    </lineage>
</organism>
<dbReference type="CDD" id="cd00146">
    <property type="entry name" value="PKD"/>
    <property type="match status" value="1"/>
</dbReference>
<dbReference type="PANTHER" id="PTHR43547:SF2">
    <property type="entry name" value="HYBRID SIGNAL TRANSDUCTION HISTIDINE KINASE C"/>
    <property type="match status" value="1"/>
</dbReference>
<dbReference type="SUPFAM" id="SSF46689">
    <property type="entry name" value="Homeodomain-like"/>
    <property type="match status" value="1"/>
</dbReference>
<sequence>MKTLLLTGHKIICLSLILFFSSNIRAASTDHINFRKLSVNEGLSQNTVWGMMQDANNKIWIGTTDGLNRYDGYTFTTYYHTSNDSLSIANNQIISLCTDSDGVSWFGTLVGLSRYNPETDNFTNYLLPNTPFQVLAIEDASDKGILFLATNIGLVSFQKGDKKLHIDPTLKHLTINTICRIKDELLLGTSQGAYLYSIHTKKTKKILPELLDTPIASIIYNTKTKDYWVGTQKKEIYRFNNKWQILKKYQIDKSDTFSPANTVRVLKQYTDGQIWIGTTEALFSFDPEHEIFEKRLSHSSIRSLFIDNQGGIWVGTYYDGINYYHPFAPTFKTLEYSPYFNSLNDKVVSCIVEEPSTKNLWIGTNDGGVNYYNRQKQTFSYYRATKQGNGLRSNNIKAISLDKSGNIYVGTHSGGLSYIHTKTGKIENFSIPQMEAEDNSCYSLLDDGENFHVGSMVGLLLFNKTTKEFRKHPLAESNPELSGILIRALYRDSSGKIWIATEKGLFLYTGTPKVQHLTDNLSSDFSAHIIAYCIHEDSQKNIWVTSANGLYQYGPDIELHKHYTVKNGLINNCIYGLLEDSSRRMWLSTNKGLSCFDIDREQFHNYRQEDGLSHNEFNVYGYCKGSDGTFYFGSLNGITYFSPFKFMENPFMPQPDIVGISLMNQSVTHLQNNISQVHRGEYGRLQGIDFPFNQRQFNIRFTVSNYLSNQRNAFAYQLKGFDKEWNSTEERNVSYSNLPPGHYTFLLKACNNDGKWCEMPTEFFIHITPMWYQTWIARCIFILCGLGIIGWIMYFFIARTRMKMQLQVETLEHNKIQEINNEKVRFYMNMSHELRTPLSLIIAPLEDMMKLSRMLDKKLQRDLQYVYQNSRRLLHIIDQLLNFRKAESGALPIQVEMCNIEEWFRQIFMLFYNQAETRNIDYLFHSGIIGTQFPIDKKYIETILINLLSNAFKFTPDKGKIELELWEKEDTFGFNVKDSGKGIPQEKLNYVFERFYQVNENDKGTGIGLSLVKCLVDKHHGSISVDSKERLYTIFSVTLPKDVNTYTAEELAKQPVKSSDSSLYIDEPLSYIPAEDNQENGMDEDTNKPVILLVDDNIEMLDYLKGILQSKYQVITATNGKIALDIMKTQPVDIVLSDVMMPEMDGLQLCKLVKRNIQTSHIPVILLSAKSSLEDQTSGIDIGADDYIGKPFSTSLLKGKINNILKARERFRQYYSSTINIDTAKMTSNAMDNEFLSKVIQIIEDNISDEKFSTEDLANKLFMSRSNLYIKMNAISGEAPANFIRRIRFNKGCQMLLEGRYTVAEISNKIGFSSPSYFTNSFKKYIGMLPTEYIKKHQEKSNS</sequence>
<evidence type="ECO:0000313" key="19">
    <source>
        <dbReference type="Proteomes" id="UP000421791"/>
    </source>
</evidence>
<dbReference type="PROSITE" id="PS01124">
    <property type="entry name" value="HTH_ARAC_FAMILY_2"/>
    <property type="match status" value="1"/>
</dbReference>
<dbReference type="InterPro" id="IPR001789">
    <property type="entry name" value="Sig_transdc_resp-reg_receiver"/>
</dbReference>
<dbReference type="Pfam" id="PF12833">
    <property type="entry name" value="HTH_18"/>
    <property type="match status" value="1"/>
</dbReference>
<dbReference type="PRINTS" id="PR00344">
    <property type="entry name" value="BCTRLSENSOR"/>
</dbReference>
<keyword evidence="12" id="KW-1133">Transmembrane helix</keyword>
<dbReference type="RefSeq" id="WP_007756764.1">
    <property type="nucleotide sequence ID" value="NZ_JAPFDV010000128.1"/>
</dbReference>
<evidence type="ECO:0000256" key="12">
    <source>
        <dbReference type="SAM" id="Phobius"/>
    </source>
</evidence>
<dbReference type="Pfam" id="PF00512">
    <property type="entry name" value="HisKA"/>
    <property type="match status" value="1"/>
</dbReference>
<dbReference type="SMART" id="SM00342">
    <property type="entry name" value="HTH_ARAC"/>
    <property type="match status" value="1"/>
</dbReference>
<dbReference type="InterPro" id="IPR005467">
    <property type="entry name" value="His_kinase_dom"/>
</dbReference>
<dbReference type="SUPFAM" id="SSF47384">
    <property type="entry name" value="Homodimeric domain of signal transducing histidine kinase"/>
    <property type="match status" value="1"/>
</dbReference>
<evidence type="ECO:0000313" key="17">
    <source>
        <dbReference type="EMBL" id="KAA5230150.1"/>
    </source>
</evidence>
<dbReference type="PANTHER" id="PTHR43547">
    <property type="entry name" value="TWO-COMPONENT HISTIDINE KINASE"/>
    <property type="match status" value="1"/>
</dbReference>
<dbReference type="InterPro" id="IPR009057">
    <property type="entry name" value="Homeodomain-like_sf"/>
</dbReference>
<dbReference type="FunFam" id="3.30.565.10:FF:000037">
    <property type="entry name" value="Hybrid sensor histidine kinase/response regulator"/>
    <property type="match status" value="1"/>
</dbReference>
<dbReference type="InterPro" id="IPR018060">
    <property type="entry name" value="HTH_AraC"/>
</dbReference>
<evidence type="ECO:0000256" key="1">
    <source>
        <dbReference type="ARBA" id="ARBA00000085"/>
    </source>
</evidence>
<dbReference type="SMART" id="SM00388">
    <property type="entry name" value="HisKA"/>
    <property type="match status" value="1"/>
</dbReference>
<reference evidence="19 20" key="1">
    <citation type="journal article" date="2019" name="Nat. Med.">
        <title>A library of human gut bacterial isolates paired with longitudinal multiomics data enables mechanistic microbiome research.</title>
        <authorList>
            <person name="Poyet M."/>
            <person name="Groussin M."/>
            <person name="Gibbons S.M."/>
            <person name="Avila-Pacheco J."/>
            <person name="Jiang X."/>
            <person name="Kearney S.M."/>
            <person name="Perrotta A.R."/>
            <person name="Berdy B."/>
            <person name="Zhao S."/>
            <person name="Lieberman T.D."/>
            <person name="Swanson P.K."/>
            <person name="Smith M."/>
            <person name="Roesemann S."/>
            <person name="Alexander J.E."/>
            <person name="Rich S.A."/>
            <person name="Livny J."/>
            <person name="Vlamakis H."/>
            <person name="Clish C."/>
            <person name="Bullock K."/>
            <person name="Deik A."/>
            <person name="Scott J."/>
            <person name="Pierce K.A."/>
            <person name="Xavier R.J."/>
            <person name="Alm E.J."/>
        </authorList>
    </citation>
    <scope>NUCLEOTIDE SEQUENCE [LARGE SCALE GENOMIC DNA]</scope>
    <source>
        <strain evidence="18 20">BIOML-A2</strain>
        <strain evidence="17 19">BIOML-A6</strain>
    </source>
</reference>
<feature type="domain" description="Histidine kinase" evidence="15">
    <location>
        <begin position="829"/>
        <end position="1043"/>
    </location>
</feature>
<evidence type="ECO:0000256" key="13">
    <source>
        <dbReference type="SAM" id="SignalP"/>
    </source>
</evidence>
<dbReference type="Pfam" id="PF07495">
    <property type="entry name" value="Y_Y_Y"/>
    <property type="match status" value="1"/>
</dbReference>
<feature type="domain" description="HTH araC/xylS-type" evidence="14">
    <location>
        <begin position="1237"/>
        <end position="1336"/>
    </location>
</feature>
<evidence type="ECO:0000256" key="4">
    <source>
        <dbReference type="ARBA" id="ARBA00022679"/>
    </source>
</evidence>
<keyword evidence="3 11" id="KW-0597">Phosphoprotein</keyword>
<evidence type="ECO:0000313" key="20">
    <source>
        <dbReference type="Proteomes" id="UP000440198"/>
    </source>
</evidence>
<evidence type="ECO:0000259" key="14">
    <source>
        <dbReference type="PROSITE" id="PS01124"/>
    </source>
</evidence>
<dbReference type="InterPro" id="IPR013783">
    <property type="entry name" value="Ig-like_fold"/>
</dbReference>
<evidence type="ECO:0000256" key="7">
    <source>
        <dbReference type="ARBA" id="ARBA00022840"/>
    </source>
</evidence>
<dbReference type="Gene3D" id="1.10.10.60">
    <property type="entry name" value="Homeodomain-like"/>
    <property type="match status" value="1"/>
</dbReference>
<keyword evidence="8" id="KW-0902">Two-component regulatory system</keyword>
<keyword evidence="13" id="KW-0732">Signal</keyword>
<keyword evidence="7" id="KW-0067">ATP-binding</keyword>
<dbReference type="SUPFAM" id="SSF55874">
    <property type="entry name" value="ATPase domain of HSP90 chaperone/DNA topoisomerase II/histidine kinase"/>
    <property type="match status" value="1"/>
</dbReference>
<proteinExistence type="predicted"/>
<gene>
    <name evidence="18" type="ORF">F2Z09_07705</name>
    <name evidence="17" type="ORF">F2Z22_10790</name>
</gene>
<keyword evidence="10" id="KW-0804">Transcription</keyword>
<dbReference type="SMART" id="SM00448">
    <property type="entry name" value="REC"/>
    <property type="match status" value="1"/>
</dbReference>
<dbReference type="SUPFAM" id="SSF52172">
    <property type="entry name" value="CheY-like"/>
    <property type="match status" value="1"/>
</dbReference>
<dbReference type="SUPFAM" id="SSF101898">
    <property type="entry name" value="NHL repeat"/>
    <property type="match status" value="1"/>
</dbReference>
<keyword evidence="4" id="KW-0808">Transferase</keyword>
<feature type="chain" id="PRO_5044658488" description="histidine kinase" evidence="13">
    <location>
        <begin position="27"/>
        <end position="1343"/>
    </location>
</feature>
<feature type="domain" description="Response regulatory" evidence="16">
    <location>
        <begin position="1090"/>
        <end position="1205"/>
    </location>
</feature>
<evidence type="ECO:0000259" key="15">
    <source>
        <dbReference type="PROSITE" id="PS50109"/>
    </source>
</evidence>
<dbReference type="EC" id="2.7.13.3" evidence="2"/>
<dbReference type="InterPro" id="IPR036097">
    <property type="entry name" value="HisK_dim/P_sf"/>
</dbReference>
<dbReference type="InterPro" id="IPR015943">
    <property type="entry name" value="WD40/YVTN_repeat-like_dom_sf"/>
</dbReference>
<dbReference type="InterPro" id="IPR036890">
    <property type="entry name" value="HATPase_C_sf"/>
</dbReference>
<dbReference type="InterPro" id="IPR011110">
    <property type="entry name" value="Reg_prop"/>
</dbReference>
<feature type="modified residue" description="4-aspartylphosphate" evidence="11">
    <location>
        <position position="1138"/>
    </location>
</feature>
<evidence type="ECO:0000256" key="5">
    <source>
        <dbReference type="ARBA" id="ARBA00022741"/>
    </source>
</evidence>
<dbReference type="EMBL" id="VWAK01000015">
    <property type="protein sequence ID" value="KAA5230150.1"/>
    <property type="molecule type" value="Genomic_DNA"/>
</dbReference>
<dbReference type="InterPro" id="IPR003661">
    <property type="entry name" value="HisK_dim/P_dom"/>
</dbReference>
<dbReference type="EMBL" id="VWAG01000009">
    <property type="protein sequence ID" value="KAA5258574.1"/>
    <property type="molecule type" value="Genomic_DNA"/>
</dbReference>
<evidence type="ECO:0000313" key="18">
    <source>
        <dbReference type="EMBL" id="KAA5258574.1"/>
    </source>
</evidence>
<dbReference type="GO" id="GO:0000155">
    <property type="term" value="F:phosphorelay sensor kinase activity"/>
    <property type="evidence" value="ECO:0007669"/>
    <property type="project" value="InterPro"/>
</dbReference>
<keyword evidence="12" id="KW-0472">Membrane</keyword>
<dbReference type="CDD" id="cd00075">
    <property type="entry name" value="HATPase"/>
    <property type="match status" value="1"/>
</dbReference>
<keyword evidence="20" id="KW-1185">Reference proteome</keyword>
<evidence type="ECO:0000256" key="2">
    <source>
        <dbReference type="ARBA" id="ARBA00012438"/>
    </source>
</evidence>
<dbReference type="Gene3D" id="2.60.40.10">
    <property type="entry name" value="Immunoglobulins"/>
    <property type="match status" value="1"/>
</dbReference>
<dbReference type="GO" id="GO:0003700">
    <property type="term" value="F:DNA-binding transcription factor activity"/>
    <property type="evidence" value="ECO:0007669"/>
    <property type="project" value="InterPro"/>
</dbReference>
<evidence type="ECO:0000256" key="3">
    <source>
        <dbReference type="ARBA" id="ARBA00022553"/>
    </source>
</evidence>
<name>A0A7J4YP01_9BACE</name>
<keyword evidence="6" id="KW-0418">Kinase</keyword>
<dbReference type="Proteomes" id="UP000421791">
    <property type="component" value="Unassembled WGS sequence"/>
</dbReference>
<feature type="signal peptide" evidence="13">
    <location>
        <begin position="1"/>
        <end position="26"/>
    </location>
</feature>
<feature type="transmembrane region" description="Helical" evidence="12">
    <location>
        <begin position="775"/>
        <end position="797"/>
    </location>
</feature>
<dbReference type="Proteomes" id="UP000440198">
    <property type="component" value="Unassembled WGS sequence"/>
</dbReference>
<dbReference type="PROSITE" id="PS50109">
    <property type="entry name" value="HIS_KIN"/>
    <property type="match status" value="1"/>
</dbReference>
<dbReference type="GeneID" id="92987296"/>
<dbReference type="Pfam" id="PF07494">
    <property type="entry name" value="Reg_prop"/>
    <property type="match status" value="5"/>
</dbReference>
<evidence type="ECO:0000256" key="6">
    <source>
        <dbReference type="ARBA" id="ARBA00022777"/>
    </source>
</evidence>
<keyword evidence="12" id="KW-0812">Transmembrane</keyword>
<dbReference type="GO" id="GO:0005524">
    <property type="term" value="F:ATP binding"/>
    <property type="evidence" value="ECO:0007669"/>
    <property type="project" value="UniProtKB-KW"/>
</dbReference>
<evidence type="ECO:0000256" key="8">
    <source>
        <dbReference type="ARBA" id="ARBA00023012"/>
    </source>
</evidence>
<dbReference type="InterPro" id="IPR004358">
    <property type="entry name" value="Sig_transdc_His_kin-like_C"/>
</dbReference>
<evidence type="ECO:0000256" key="9">
    <source>
        <dbReference type="ARBA" id="ARBA00023015"/>
    </source>
</evidence>
<dbReference type="PROSITE" id="PS50110">
    <property type="entry name" value="RESPONSE_REGULATORY"/>
    <property type="match status" value="1"/>
</dbReference>
<dbReference type="Gene3D" id="3.30.565.10">
    <property type="entry name" value="Histidine kinase-like ATPase, C-terminal domain"/>
    <property type="match status" value="1"/>
</dbReference>
<dbReference type="Pfam" id="PF02518">
    <property type="entry name" value="HATPase_c"/>
    <property type="match status" value="1"/>
</dbReference>
<evidence type="ECO:0000256" key="10">
    <source>
        <dbReference type="ARBA" id="ARBA00023163"/>
    </source>
</evidence>
<dbReference type="SMART" id="SM00387">
    <property type="entry name" value="HATPase_c"/>
    <property type="match status" value="1"/>
</dbReference>
<evidence type="ECO:0000256" key="11">
    <source>
        <dbReference type="PROSITE-ProRule" id="PRU00169"/>
    </source>
</evidence>
<dbReference type="GO" id="GO:0043565">
    <property type="term" value="F:sequence-specific DNA binding"/>
    <property type="evidence" value="ECO:0007669"/>
    <property type="project" value="InterPro"/>
</dbReference>
<evidence type="ECO:0000259" key="16">
    <source>
        <dbReference type="PROSITE" id="PS50110"/>
    </source>
</evidence>
<dbReference type="InterPro" id="IPR011006">
    <property type="entry name" value="CheY-like_superfamily"/>
</dbReference>